<evidence type="ECO:0000313" key="1">
    <source>
        <dbReference type="EMBL" id="AIA34264.1"/>
    </source>
</evidence>
<dbReference type="EMBL" id="CP005933">
    <property type="protein sequence ID" value="AIA34264.1"/>
    <property type="molecule type" value="Genomic_DNA"/>
</dbReference>
<dbReference type="HOGENOM" id="CLU_2771414_0_0_14"/>
<organism evidence="1 2">
    <name type="scientific">Mycoplasmopsis bovis CQ-W70</name>
    <dbReference type="NCBI Taxonomy" id="1316930"/>
    <lineage>
        <taxon>Bacteria</taxon>
        <taxon>Bacillati</taxon>
        <taxon>Mycoplasmatota</taxon>
        <taxon>Mycoplasmoidales</taxon>
        <taxon>Metamycoplasmataceae</taxon>
        <taxon>Mycoplasmopsis</taxon>
    </lineage>
</organism>
<protein>
    <submittedName>
        <fullName evidence="1">Uncharacterized protein</fullName>
    </submittedName>
</protein>
<sequence length="69" mass="7990">MQLSYCLKMLRINIQFLGATLNKLEQKEYAKSVIMNSILVIHKTVFRSICRLNQLTIIRKMGGAICIFQ</sequence>
<dbReference type="AlphaFoldDB" id="A0A059Y085"/>
<name>A0A059Y085_MYCBV</name>
<gene>
    <name evidence="1" type="ORF">K668_03470</name>
</gene>
<evidence type="ECO:0000313" key="2">
    <source>
        <dbReference type="Proteomes" id="UP000027182"/>
    </source>
</evidence>
<proteinExistence type="predicted"/>
<reference evidence="1 2" key="1">
    <citation type="submission" date="2013-04" db="EMBL/GenBank/DDBJ databases">
        <authorList>
            <person name="Lin L."/>
            <person name="Zeng Z."/>
            <person name="Xie J."/>
            <person name="Luo L."/>
            <person name="Yang Z."/>
            <person name="Liang W."/>
            <person name="Lin H."/>
            <person name="Dong C."/>
            <person name="Sun Y."/>
        </authorList>
    </citation>
    <scope>NUCLEOTIDE SEQUENCE [LARGE SCALE GENOMIC DNA]</scope>
    <source>
        <strain evidence="1 2">CQ-W70</strain>
    </source>
</reference>
<accession>A0A059Y085</accession>
<dbReference type="KEGG" id="mbq:K668_03470"/>
<dbReference type="Proteomes" id="UP000027182">
    <property type="component" value="Chromosome"/>
</dbReference>